<feature type="transmembrane region" description="Helical" evidence="9">
    <location>
        <begin position="564"/>
        <end position="587"/>
    </location>
</feature>
<evidence type="ECO:0000313" key="10">
    <source>
        <dbReference type="EMBL" id="VYT01926.1"/>
    </source>
</evidence>
<dbReference type="GO" id="GO:0033573">
    <property type="term" value="C:high-affinity iron permease complex"/>
    <property type="evidence" value="ECO:0007669"/>
    <property type="project" value="InterPro"/>
</dbReference>
<evidence type="ECO:0000256" key="6">
    <source>
        <dbReference type="ARBA" id="ARBA00022989"/>
    </source>
</evidence>
<evidence type="ECO:0000256" key="2">
    <source>
        <dbReference type="ARBA" id="ARBA00008333"/>
    </source>
</evidence>
<gene>
    <name evidence="10" type="primary">tpd</name>
    <name evidence="10" type="ORF">CULFYP111_01254</name>
</gene>
<dbReference type="InterPro" id="IPR004923">
    <property type="entry name" value="FTR1/Fip1/EfeU"/>
</dbReference>
<dbReference type="EMBL" id="CACRSK010000006">
    <property type="protein sequence ID" value="VYT01926.1"/>
    <property type="molecule type" value="Genomic_DNA"/>
</dbReference>
<keyword evidence="5" id="KW-0732">Signal</keyword>
<evidence type="ECO:0000256" key="3">
    <source>
        <dbReference type="ARBA" id="ARBA00010013"/>
    </source>
</evidence>
<feature type="transmembrane region" description="Helical" evidence="9">
    <location>
        <begin position="683"/>
        <end position="703"/>
    </location>
</feature>
<keyword evidence="4 9" id="KW-0812">Transmembrane</keyword>
<accession>A0A6N2TE07</accession>
<name>A0A6N2TE07_9BACT</name>
<feature type="transmembrane region" description="Helical" evidence="9">
    <location>
        <begin position="599"/>
        <end position="617"/>
    </location>
</feature>
<dbReference type="Pfam" id="PF03239">
    <property type="entry name" value="FTR1"/>
    <property type="match status" value="1"/>
</dbReference>
<dbReference type="AlphaFoldDB" id="A0A6N2TE07"/>
<comment type="similarity">
    <text evidence="3">Belongs to the UPF0423 family.</text>
</comment>
<dbReference type="Gene3D" id="2.60.40.2480">
    <property type="entry name" value="Periplasmic metal-binding protein Tp34-type"/>
    <property type="match status" value="1"/>
</dbReference>
<reference evidence="10" key="1">
    <citation type="submission" date="2019-11" db="EMBL/GenBank/DDBJ databases">
        <authorList>
            <person name="Feng L."/>
        </authorList>
    </citation>
    <scope>NUCLEOTIDE SEQUENCE</scope>
    <source>
        <strain evidence="10">CUreolyticusLFYP111</strain>
    </source>
</reference>
<dbReference type="GO" id="GO:0015093">
    <property type="term" value="F:ferrous iron transmembrane transporter activity"/>
    <property type="evidence" value="ECO:0007669"/>
    <property type="project" value="TreeGrafter"/>
</dbReference>
<evidence type="ECO:0000256" key="9">
    <source>
        <dbReference type="SAM" id="Phobius"/>
    </source>
</evidence>
<evidence type="ECO:0000256" key="7">
    <source>
        <dbReference type="ARBA" id="ARBA00023136"/>
    </source>
</evidence>
<dbReference type="InterPro" id="IPR038482">
    <property type="entry name" value="Tp34-type_sf"/>
</dbReference>
<sequence>MRIILTIFTLIISLCFARVDDYFKETEIIKGLIDQSIDIYENGDNLKAKKLVEDAYFQHFENMEGTIGRNVGRKAISMERKFTNLRRYYKDSADINKIKALIDGLYFDLDEVTPIIQDGFRLKAEASDLNYDKEAAIKSSIEANAKREAEADDIFAMLLGESNNSNNALDKNETKDENIQTITQNTDKKTSNLNEDDITAPTSNDEVVASLQAASALNPKLQSLHDEFSLKLDEAAIAFRNKNLLETKSLINKALFDDYRNTKLEIAISNFTKPKTDQQIQQALRNVIRSLDDENLTEHDIREKFENIKDTLFDAMLLIPEEKIADIKVSGFNEDELKNKDYSKVADDIKLATDNILKNYDKMPKEALIDELQSTYLDIFEASGMENKIGAVDSTLKLNIESLFTHGVALIKSGADKKELKENFDKLNTLLVGSLDKVSNTSPLFLFLAAFGILLREGLEALIIVVAIVSYLIQSGNKNRLNIAYSALFTGIFLSFVTAFLIYYFFRAYAGQFRELLEGITFLIAVALLIYVGFWMLHKARDKKWATALKTGAMDAISKNSAKTLWITVFLAVFREGAETVLFYQALLFDASTSADFSAIFAGLGVAMIVLIALYFLLKAGAVRIPIKLFFKVTSYVIFYMCFVFTGKGIAELIEGKIITPTIITQEFKPITWLGVYPYYETLIPQFLVLIILIIGILITNKLQKKGEDKMRKSLLSVALSSAVLTSLAFGGEVPIGDPIEMHGMEIAAVYLQPIEMEPRGIDLAASLADIHLEADIHALKGNPNGFPEGFWMPYLTIAYQLTNLDNGKVKKGTLMPMVADDGPHYGANIKMDGGIGNYELVYAIQNPEKQGFGRHVDEETGVGKWFEPFTVKYNFKYTGTPDK</sequence>
<comment type="similarity">
    <text evidence="2">Belongs to the oxidase-dependent Fe transporter (OFeT) (TC 9.A.10.1) family.</text>
</comment>
<feature type="region of interest" description="Disordered" evidence="8">
    <location>
        <begin position="166"/>
        <end position="200"/>
    </location>
</feature>
<comment type="subcellular location">
    <subcellularLocation>
        <location evidence="1">Membrane</location>
        <topology evidence="1">Multi-pass membrane protein</topology>
    </subcellularLocation>
</comment>
<dbReference type="Pfam" id="PF10634">
    <property type="entry name" value="Iron_transport"/>
    <property type="match status" value="1"/>
</dbReference>
<feature type="transmembrane region" description="Helical" evidence="9">
    <location>
        <begin position="518"/>
        <end position="537"/>
    </location>
</feature>
<dbReference type="PANTHER" id="PTHR31632:SF2">
    <property type="entry name" value="PLASMA MEMBRANE IRON PERMEASE"/>
    <property type="match status" value="1"/>
</dbReference>
<feature type="transmembrane region" description="Helical" evidence="9">
    <location>
        <begin position="485"/>
        <end position="506"/>
    </location>
</feature>
<feature type="transmembrane region" description="Helical" evidence="9">
    <location>
        <begin position="444"/>
        <end position="473"/>
    </location>
</feature>
<feature type="transmembrane region" description="Helical" evidence="9">
    <location>
        <begin position="629"/>
        <end position="647"/>
    </location>
</feature>
<feature type="transmembrane region" description="Helical" evidence="9">
    <location>
        <begin position="715"/>
        <end position="732"/>
    </location>
</feature>
<evidence type="ECO:0000256" key="1">
    <source>
        <dbReference type="ARBA" id="ARBA00004141"/>
    </source>
</evidence>
<evidence type="ECO:0000256" key="5">
    <source>
        <dbReference type="ARBA" id="ARBA00022729"/>
    </source>
</evidence>
<dbReference type="InterPro" id="IPR018470">
    <property type="entry name" value="Metal-bd_Tp34-typ"/>
</dbReference>
<keyword evidence="7 9" id="KW-0472">Membrane</keyword>
<keyword evidence="6 9" id="KW-1133">Transmembrane helix</keyword>
<proteinExistence type="inferred from homology"/>
<protein>
    <submittedName>
        <fullName evidence="10">34 kDa membrane antigen</fullName>
    </submittedName>
</protein>
<evidence type="ECO:0000256" key="4">
    <source>
        <dbReference type="ARBA" id="ARBA00022692"/>
    </source>
</evidence>
<evidence type="ECO:0000256" key="8">
    <source>
        <dbReference type="SAM" id="MobiDB-lite"/>
    </source>
</evidence>
<organism evidence="10">
    <name type="scientific">Campylobacter ureolyticus</name>
    <dbReference type="NCBI Taxonomy" id="827"/>
    <lineage>
        <taxon>Bacteria</taxon>
        <taxon>Pseudomonadati</taxon>
        <taxon>Campylobacterota</taxon>
        <taxon>Epsilonproteobacteria</taxon>
        <taxon>Campylobacterales</taxon>
        <taxon>Campylobacteraceae</taxon>
        <taxon>Campylobacter</taxon>
    </lineage>
</organism>
<dbReference type="PANTHER" id="PTHR31632">
    <property type="entry name" value="IRON TRANSPORTER FTH1"/>
    <property type="match status" value="1"/>
</dbReference>